<dbReference type="EMBL" id="LXLT01000091">
    <property type="protein sequence ID" value="OFD70382.1"/>
    <property type="molecule type" value="Genomic_DNA"/>
</dbReference>
<organism evidence="1 2">
    <name type="scientific">Bacillus mycoides</name>
    <dbReference type="NCBI Taxonomy" id="1405"/>
    <lineage>
        <taxon>Bacteria</taxon>
        <taxon>Bacillati</taxon>
        <taxon>Bacillota</taxon>
        <taxon>Bacilli</taxon>
        <taxon>Bacillales</taxon>
        <taxon>Bacillaceae</taxon>
        <taxon>Bacillus</taxon>
        <taxon>Bacillus cereus group</taxon>
    </lineage>
</organism>
<dbReference type="AlphaFoldDB" id="A0A1E8AYQ6"/>
<sequence length="58" mass="6952">MYPKFFNKMAFSKKHKDLLIQLYNKEITRSEYNHLLNALYEPTPKAPDYKTKDNTLTV</sequence>
<evidence type="ECO:0008006" key="3">
    <source>
        <dbReference type="Google" id="ProtNLM"/>
    </source>
</evidence>
<name>A0A1E8AYQ6_BACMY</name>
<protein>
    <recommendedName>
        <fullName evidence="3">Group-specific protein</fullName>
    </recommendedName>
</protein>
<comment type="caution">
    <text evidence="1">The sequence shown here is derived from an EMBL/GenBank/DDBJ whole genome shotgun (WGS) entry which is preliminary data.</text>
</comment>
<dbReference type="PATRIC" id="fig|86662.25.peg.5820"/>
<dbReference type="RefSeq" id="WP_002191589.1">
    <property type="nucleotide sequence ID" value="NZ_CP128143.1"/>
</dbReference>
<dbReference type="Proteomes" id="UP000175706">
    <property type="component" value="Unassembled WGS sequence"/>
</dbReference>
<proteinExistence type="predicted"/>
<evidence type="ECO:0000313" key="2">
    <source>
        <dbReference type="Proteomes" id="UP000175706"/>
    </source>
</evidence>
<gene>
    <name evidence="1" type="ORF">BWGOE8_56440</name>
</gene>
<accession>A0A1E8AYQ6</accession>
<reference evidence="1 2" key="1">
    <citation type="submission" date="2016-05" db="EMBL/GenBank/DDBJ databases">
        <title>Bacillus thuringiensis and Bacillus weihenstephanensis as novel biocontrol agents of wilt causing Verticillium species.</title>
        <authorList>
            <person name="Hollensteiner J."/>
            <person name="Wemheuer F."/>
            <person name="Harting R."/>
            <person name="Kolarzyk A."/>
            <person name="Diaz-Valerio S."/>
            <person name="Poehlein A."/>
            <person name="Brzuszkiewicz E."/>
            <person name="Nesemann K."/>
            <person name="Braus-Stromeyer S."/>
            <person name="Braus G."/>
            <person name="Daniel R."/>
            <person name="Liesegang H."/>
        </authorList>
    </citation>
    <scope>NUCLEOTIDE SEQUENCE [LARGE SCALE GENOMIC DNA]</scope>
    <source>
        <strain evidence="1 2">GOE8</strain>
    </source>
</reference>
<evidence type="ECO:0000313" key="1">
    <source>
        <dbReference type="EMBL" id="OFD70382.1"/>
    </source>
</evidence>